<dbReference type="Gene3D" id="1.25.40.10">
    <property type="entry name" value="Tetratricopeptide repeat domain"/>
    <property type="match status" value="1"/>
</dbReference>
<dbReference type="PANTHER" id="PTHR47924">
    <property type="entry name" value="PENTATRICOPEPTIDE REPEAT-CONTAINING PROTEIN"/>
    <property type="match status" value="1"/>
</dbReference>
<proteinExistence type="predicted"/>
<gene>
    <name evidence="1" type="ORF">FPE_LOCUS31363</name>
</gene>
<dbReference type="PANTHER" id="PTHR47924:SF10">
    <property type="entry name" value="PENTACOTRIPEPTIDE-REPEAT REGION OF PRORP DOMAIN-CONTAINING PROTEIN"/>
    <property type="match status" value="1"/>
</dbReference>
<sequence length="116" mass="13492">MFLSVLYDCSHNGLVERGMNVFESMKNEYKVEPKLEHCACIVDLLCWAGRVEDAFDNYKRMFSNLMPVEKMLCFNGQMGWGGRNLAQNEIFWPEENSSCYVKNGTQEERHQIPEQG</sequence>
<dbReference type="InterPro" id="IPR011990">
    <property type="entry name" value="TPR-like_helical_dom_sf"/>
</dbReference>
<dbReference type="EMBL" id="OU503055">
    <property type="protein sequence ID" value="CAI9783933.1"/>
    <property type="molecule type" value="Genomic_DNA"/>
</dbReference>
<reference evidence="1" key="1">
    <citation type="submission" date="2023-05" db="EMBL/GenBank/DDBJ databases">
        <authorList>
            <person name="Huff M."/>
        </authorList>
    </citation>
    <scope>NUCLEOTIDE SEQUENCE</scope>
</reference>
<dbReference type="Proteomes" id="UP000834106">
    <property type="component" value="Chromosome 20"/>
</dbReference>
<organism evidence="1 2">
    <name type="scientific">Fraxinus pennsylvanica</name>
    <dbReference type="NCBI Taxonomy" id="56036"/>
    <lineage>
        <taxon>Eukaryota</taxon>
        <taxon>Viridiplantae</taxon>
        <taxon>Streptophyta</taxon>
        <taxon>Embryophyta</taxon>
        <taxon>Tracheophyta</taxon>
        <taxon>Spermatophyta</taxon>
        <taxon>Magnoliopsida</taxon>
        <taxon>eudicotyledons</taxon>
        <taxon>Gunneridae</taxon>
        <taxon>Pentapetalae</taxon>
        <taxon>asterids</taxon>
        <taxon>lamiids</taxon>
        <taxon>Lamiales</taxon>
        <taxon>Oleaceae</taxon>
        <taxon>Oleeae</taxon>
        <taxon>Fraxinus</taxon>
    </lineage>
</organism>
<evidence type="ECO:0000313" key="2">
    <source>
        <dbReference type="Proteomes" id="UP000834106"/>
    </source>
</evidence>
<dbReference type="AlphaFoldDB" id="A0AAD2A9Z3"/>
<protein>
    <recommendedName>
        <fullName evidence="3">Pentatricopeptide repeat-containing protein</fullName>
    </recommendedName>
</protein>
<name>A0AAD2A9Z3_9LAMI</name>
<keyword evidence="2" id="KW-1185">Reference proteome</keyword>
<evidence type="ECO:0008006" key="3">
    <source>
        <dbReference type="Google" id="ProtNLM"/>
    </source>
</evidence>
<accession>A0AAD2A9Z3</accession>
<evidence type="ECO:0000313" key="1">
    <source>
        <dbReference type="EMBL" id="CAI9783933.1"/>
    </source>
</evidence>